<feature type="transmembrane region" description="Helical" evidence="1">
    <location>
        <begin position="6"/>
        <end position="26"/>
    </location>
</feature>
<evidence type="ECO:0000256" key="1">
    <source>
        <dbReference type="SAM" id="Phobius"/>
    </source>
</evidence>
<gene>
    <name evidence="2" type="ORF">DRJ33_02435</name>
</gene>
<accession>A0A497EZU4</accession>
<dbReference type="AlphaFoldDB" id="A0A497EZU4"/>
<proteinExistence type="predicted"/>
<name>A0A497EZU4_9CREN</name>
<keyword evidence="1" id="KW-0812">Transmembrane</keyword>
<dbReference type="EMBL" id="QMQX01000029">
    <property type="protein sequence ID" value="RLE52923.1"/>
    <property type="molecule type" value="Genomic_DNA"/>
</dbReference>
<organism evidence="2 3">
    <name type="scientific">Thermoproteota archaeon</name>
    <dbReference type="NCBI Taxonomy" id="2056631"/>
    <lineage>
        <taxon>Archaea</taxon>
        <taxon>Thermoproteota</taxon>
    </lineage>
</organism>
<reference evidence="2 3" key="1">
    <citation type="submission" date="2018-06" db="EMBL/GenBank/DDBJ databases">
        <title>Extensive metabolic versatility and redundancy in microbially diverse, dynamic hydrothermal sediments.</title>
        <authorList>
            <person name="Dombrowski N."/>
            <person name="Teske A."/>
            <person name="Baker B.J."/>
        </authorList>
    </citation>
    <scope>NUCLEOTIDE SEQUENCE [LARGE SCALE GENOMIC DNA]</scope>
    <source>
        <strain evidence="2">B34_G17</strain>
    </source>
</reference>
<protein>
    <submittedName>
        <fullName evidence="2">Uncharacterized protein</fullName>
    </submittedName>
</protein>
<keyword evidence="1" id="KW-0472">Membrane</keyword>
<sequence>MKTITCFHFTIVKIAMTFNYALPYVALLKRRSSLLKGLFTLSILSSLSSFALIKLFAISVEVISEVCEVFVKA</sequence>
<feature type="transmembrane region" description="Helical" evidence="1">
    <location>
        <begin position="38"/>
        <end position="57"/>
    </location>
</feature>
<evidence type="ECO:0000313" key="3">
    <source>
        <dbReference type="Proteomes" id="UP000272051"/>
    </source>
</evidence>
<keyword evidence="1" id="KW-1133">Transmembrane helix</keyword>
<dbReference type="Proteomes" id="UP000272051">
    <property type="component" value="Unassembled WGS sequence"/>
</dbReference>
<evidence type="ECO:0000313" key="2">
    <source>
        <dbReference type="EMBL" id="RLE52923.1"/>
    </source>
</evidence>
<comment type="caution">
    <text evidence="2">The sequence shown here is derived from an EMBL/GenBank/DDBJ whole genome shotgun (WGS) entry which is preliminary data.</text>
</comment>